<sequence>MIKIDRLMVWVKFAFHNPIGNTAWHFVRTTSQHINNAHAFTTLIPTAFHLMRRYRTTPQKIVRKNRLSHR</sequence>
<gene>
    <name evidence="1" type="ORF">ERS013201_01615</name>
</gene>
<evidence type="ECO:0000313" key="1">
    <source>
        <dbReference type="EMBL" id="CSC03695.1"/>
    </source>
</evidence>
<dbReference type="AlphaFoldDB" id="A0A655X1J8"/>
<accession>A0A655X1J8</accession>
<reference evidence="1 2" key="1">
    <citation type="submission" date="2015-07" db="EMBL/GenBank/DDBJ databases">
        <authorList>
            <consortium name="Pathogen Informatics"/>
        </authorList>
    </citation>
    <scope>NUCLEOTIDE SEQUENCE [LARGE SCALE GENOMIC DNA]</scope>
    <source>
        <strain evidence="1 2">A325</strain>
    </source>
</reference>
<dbReference type="Proteomes" id="UP000046067">
    <property type="component" value="Unassembled WGS sequence"/>
</dbReference>
<evidence type="ECO:0000313" key="2">
    <source>
        <dbReference type="Proteomes" id="UP000046067"/>
    </source>
</evidence>
<proteinExistence type="predicted"/>
<protein>
    <submittedName>
        <fullName evidence="1">Uncharacterized protein</fullName>
    </submittedName>
</protein>
<dbReference type="EMBL" id="CWQJ01000008">
    <property type="protein sequence ID" value="CSC03695.1"/>
    <property type="molecule type" value="Genomic_DNA"/>
</dbReference>
<name>A0A655X1J8_VIBCL</name>
<organism evidence="1 2">
    <name type="scientific">Vibrio cholerae</name>
    <dbReference type="NCBI Taxonomy" id="666"/>
    <lineage>
        <taxon>Bacteria</taxon>
        <taxon>Pseudomonadati</taxon>
        <taxon>Pseudomonadota</taxon>
        <taxon>Gammaproteobacteria</taxon>
        <taxon>Vibrionales</taxon>
        <taxon>Vibrionaceae</taxon>
        <taxon>Vibrio</taxon>
    </lineage>
</organism>